<gene>
    <name evidence="3" type="ORF">DB88DRAFT_499275</name>
</gene>
<dbReference type="PANTHER" id="PTHR13748">
    <property type="entry name" value="COBW-RELATED"/>
    <property type="match status" value="1"/>
</dbReference>
<keyword evidence="4" id="KW-1185">Reference proteome</keyword>
<dbReference type="InterPro" id="IPR051316">
    <property type="entry name" value="Zinc-reg_GTPase_activator"/>
</dbReference>
<sequence length="384" mass="42426">MTIVQSPPPIPVTCFTGFLGAGKTTTILSVLKQLPKDYKVVLLKNEYGDVEVDSLLAKQSNITGVSEILNGCLCCTMVGLIENALIEVRDKFRPDRIIIESSGSAFPATLALQIRQLEPEGFKLDGVVTVIDCVNFKGYEDTSPSAKLQAKYTDLLLLNKHDLISEHQYDILQDALGELNDQTPRIRISESSPPKPEVLFGLDTNLWDAEKEGDQKAFWDGVAGQGGWHGDEVETKSVWKGGEVPGKKRKREVGEHEHKHGEEGECGCQRGEADRVGAEDGHGRVEEVEPIERGDLEAILQKLSFEIYRVKGIVRLRPDDASDSAYSTHILNYAFGRWELTPYPQLDAEDELRGVSLRLTVMGERGEVAPRARKLAAALGAEFQ</sequence>
<reference evidence="3" key="1">
    <citation type="submission" date="2023-02" db="EMBL/GenBank/DDBJ databases">
        <title>Identification and recombinant expression of a fungal hydrolase from Papiliotrema laurentii that hydrolyzes apple cutin and clears colloidal polyester polyurethane.</title>
        <authorList>
            <consortium name="DOE Joint Genome Institute"/>
            <person name="Roman V.A."/>
            <person name="Bojanowski C."/>
            <person name="Crable B.R."/>
            <person name="Wagner D.N."/>
            <person name="Hung C.S."/>
            <person name="Nadeau L.J."/>
            <person name="Schratz L."/>
            <person name="Haridas S."/>
            <person name="Pangilinan J."/>
            <person name="Lipzen A."/>
            <person name="Na H."/>
            <person name="Yan M."/>
            <person name="Ng V."/>
            <person name="Grigoriev I.V."/>
            <person name="Spatafora J.W."/>
            <person name="Barlow D."/>
            <person name="Biffinger J."/>
            <person name="Kelley-Loughnane N."/>
            <person name="Varaljay V.A."/>
            <person name="Crookes-Goodson W.J."/>
        </authorList>
    </citation>
    <scope>NUCLEOTIDE SEQUENCE</scope>
    <source>
        <strain evidence="3">5307AH</strain>
    </source>
</reference>
<feature type="domain" description="CobW/HypB/UreG nucleotide-binding" evidence="2">
    <location>
        <begin position="11"/>
        <end position="184"/>
    </location>
</feature>
<evidence type="ECO:0000256" key="1">
    <source>
        <dbReference type="SAM" id="MobiDB-lite"/>
    </source>
</evidence>
<dbReference type="AlphaFoldDB" id="A0AAD9CTT9"/>
<dbReference type="CDD" id="cd03112">
    <property type="entry name" value="CobW-like"/>
    <property type="match status" value="1"/>
</dbReference>
<dbReference type="InterPro" id="IPR003495">
    <property type="entry name" value="CobW/HypB/UreG_nucleotide-bd"/>
</dbReference>
<organism evidence="3 4">
    <name type="scientific">Papiliotrema laurentii</name>
    <name type="common">Cryptococcus laurentii</name>
    <dbReference type="NCBI Taxonomy" id="5418"/>
    <lineage>
        <taxon>Eukaryota</taxon>
        <taxon>Fungi</taxon>
        <taxon>Dikarya</taxon>
        <taxon>Basidiomycota</taxon>
        <taxon>Agaricomycotina</taxon>
        <taxon>Tremellomycetes</taxon>
        <taxon>Tremellales</taxon>
        <taxon>Rhynchogastremaceae</taxon>
        <taxon>Papiliotrema</taxon>
    </lineage>
</organism>
<evidence type="ECO:0000259" key="2">
    <source>
        <dbReference type="Pfam" id="PF02492"/>
    </source>
</evidence>
<comment type="caution">
    <text evidence="3">The sequence shown here is derived from an EMBL/GenBank/DDBJ whole genome shotgun (WGS) entry which is preliminary data.</text>
</comment>
<dbReference type="InterPro" id="IPR027417">
    <property type="entry name" value="P-loop_NTPase"/>
</dbReference>
<feature type="compositionally biased region" description="Basic and acidic residues" evidence="1">
    <location>
        <begin position="252"/>
        <end position="263"/>
    </location>
</feature>
<dbReference type="SUPFAM" id="SSF52540">
    <property type="entry name" value="P-loop containing nucleoside triphosphate hydrolases"/>
    <property type="match status" value="1"/>
</dbReference>
<dbReference type="Gene3D" id="3.40.50.300">
    <property type="entry name" value="P-loop containing nucleotide triphosphate hydrolases"/>
    <property type="match status" value="1"/>
</dbReference>
<name>A0AAD9CTT9_PAPLA</name>
<dbReference type="Pfam" id="PF02492">
    <property type="entry name" value="cobW"/>
    <property type="match status" value="1"/>
</dbReference>
<accession>A0AAD9CTT9</accession>
<feature type="region of interest" description="Disordered" evidence="1">
    <location>
        <begin position="242"/>
        <end position="268"/>
    </location>
</feature>
<dbReference type="GO" id="GO:0005737">
    <property type="term" value="C:cytoplasm"/>
    <property type="evidence" value="ECO:0007669"/>
    <property type="project" value="TreeGrafter"/>
</dbReference>
<dbReference type="PANTHER" id="PTHR13748:SF62">
    <property type="entry name" value="COBW DOMAIN-CONTAINING PROTEIN"/>
    <property type="match status" value="1"/>
</dbReference>
<dbReference type="Proteomes" id="UP001182556">
    <property type="component" value="Unassembled WGS sequence"/>
</dbReference>
<evidence type="ECO:0000313" key="4">
    <source>
        <dbReference type="Proteomes" id="UP001182556"/>
    </source>
</evidence>
<dbReference type="EMBL" id="JAODAN010000010">
    <property type="protein sequence ID" value="KAK1921811.1"/>
    <property type="molecule type" value="Genomic_DNA"/>
</dbReference>
<evidence type="ECO:0000313" key="3">
    <source>
        <dbReference type="EMBL" id="KAK1921811.1"/>
    </source>
</evidence>
<protein>
    <submittedName>
        <fullName evidence="3">CobW/HypB/UreG, nucleotide-binding domain-containing protein</fullName>
    </submittedName>
</protein>
<proteinExistence type="predicted"/>